<dbReference type="OMA" id="CKMITVA"/>
<feature type="compositionally biased region" description="Acidic residues" evidence="1">
    <location>
        <begin position="134"/>
        <end position="158"/>
    </location>
</feature>
<protein>
    <recommendedName>
        <fullName evidence="4">DNA/RNA-binding protein Alba-like domain-containing protein</fullName>
    </recommendedName>
</protein>
<proteinExistence type="predicted"/>
<sequence>MDVQEHAKVQNARKGGANAPGRSRDDTPTLVAPHVAILAELAPRYDVLAASVISSTQIRKRVTFVTSHLLQASNQPRVALLYSRVIDVPKLVTVVEQSKRVLVDEGRSWYQYNQLCDPPPDPRGRGDVVEETVLDPNADDLSDDDESDSEGDADEFEVMEQRFDKAVARPPPTRVRKSMRMFLSTSPVEDLESKPDITRQSSEG</sequence>
<feature type="region of interest" description="Disordered" evidence="1">
    <location>
        <begin position="1"/>
        <end position="28"/>
    </location>
</feature>
<reference evidence="2 3" key="1">
    <citation type="journal article" date="2014" name="BMC Genomics">
        <title>Comparative genome sequencing reveals chemotype-specific gene clusters in the toxigenic black mold Stachybotrys.</title>
        <authorList>
            <person name="Semeiks J."/>
            <person name="Borek D."/>
            <person name="Otwinowski Z."/>
            <person name="Grishin N.V."/>
        </authorList>
    </citation>
    <scope>NUCLEOTIDE SEQUENCE [LARGE SCALE GENOMIC DNA]</scope>
    <source>
        <strain evidence="2 3">IBT 40285</strain>
    </source>
</reference>
<feature type="region of interest" description="Disordered" evidence="1">
    <location>
        <begin position="134"/>
        <end position="204"/>
    </location>
</feature>
<accession>A0A084QQZ8</accession>
<evidence type="ECO:0000313" key="2">
    <source>
        <dbReference type="EMBL" id="KFA66383.1"/>
    </source>
</evidence>
<evidence type="ECO:0000313" key="3">
    <source>
        <dbReference type="Proteomes" id="UP000028524"/>
    </source>
</evidence>
<gene>
    <name evidence="2" type="ORF">S40285_01292</name>
</gene>
<dbReference type="OrthoDB" id="424402at2759"/>
<dbReference type="EMBL" id="KL660461">
    <property type="protein sequence ID" value="KFA66383.1"/>
    <property type="molecule type" value="Genomic_DNA"/>
</dbReference>
<evidence type="ECO:0000256" key="1">
    <source>
        <dbReference type="SAM" id="MobiDB-lite"/>
    </source>
</evidence>
<organism evidence="2 3">
    <name type="scientific">Stachybotrys chlorohalonatus (strain IBT 40285)</name>
    <dbReference type="NCBI Taxonomy" id="1283841"/>
    <lineage>
        <taxon>Eukaryota</taxon>
        <taxon>Fungi</taxon>
        <taxon>Dikarya</taxon>
        <taxon>Ascomycota</taxon>
        <taxon>Pezizomycotina</taxon>
        <taxon>Sordariomycetes</taxon>
        <taxon>Hypocreomycetidae</taxon>
        <taxon>Hypocreales</taxon>
        <taxon>Stachybotryaceae</taxon>
        <taxon>Stachybotrys</taxon>
    </lineage>
</organism>
<evidence type="ECO:0008006" key="4">
    <source>
        <dbReference type="Google" id="ProtNLM"/>
    </source>
</evidence>
<keyword evidence="3" id="KW-1185">Reference proteome</keyword>
<dbReference type="HOGENOM" id="CLU_057902_1_0_1"/>
<name>A0A084QQZ8_STAC4</name>
<dbReference type="AlphaFoldDB" id="A0A084QQZ8"/>
<dbReference type="Proteomes" id="UP000028524">
    <property type="component" value="Unassembled WGS sequence"/>
</dbReference>
<dbReference type="InParanoid" id="A0A084QQZ8"/>